<evidence type="ECO:0000256" key="5">
    <source>
        <dbReference type="SAM" id="Phobius"/>
    </source>
</evidence>
<comment type="caution">
    <text evidence="6">The sequence shown here is derived from an EMBL/GenBank/DDBJ whole genome shotgun (WGS) entry which is preliminary data.</text>
</comment>
<dbReference type="InterPro" id="IPR011990">
    <property type="entry name" value="TPR-like_helical_dom_sf"/>
</dbReference>
<keyword evidence="2" id="KW-0677">Repeat</keyword>
<dbReference type="InterPro" id="IPR002885">
    <property type="entry name" value="PPR_rpt"/>
</dbReference>
<keyword evidence="5" id="KW-0812">Transmembrane</keyword>
<feature type="region of interest" description="Disordered" evidence="4">
    <location>
        <begin position="15"/>
        <end position="36"/>
    </location>
</feature>
<dbReference type="OrthoDB" id="185373at2759"/>
<organism evidence="6 7">
    <name type="scientific">Striga hermonthica</name>
    <name type="common">Purple witchweed</name>
    <name type="synonym">Buchnera hermonthica</name>
    <dbReference type="NCBI Taxonomy" id="68872"/>
    <lineage>
        <taxon>Eukaryota</taxon>
        <taxon>Viridiplantae</taxon>
        <taxon>Streptophyta</taxon>
        <taxon>Embryophyta</taxon>
        <taxon>Tracheophyta</taxon>
        <taxon>Spermatophyta</taxon>
        <taxon>Magnoliopsida</taxon>
        <taxon>eudicotyledons</taxon>
        <taxon>Gunneridae</taxon>
        <taxon>Pentapetalae</taxon>
        <taxon>asterids</taxon>
        <taxon>lamiids</taxon>
        <taxon>Lamiales</taxon>
        <taxon>Orobanchaceae</taxon>
        <taxon>Buchnereae</taxon>
        <taxon>Striga</taxon>
    </lineage>
</organism>
<protein>
    <submittedName>
        <fullName evidence="6">Pentatricopeptide repeat-containing protein -mitochondrial</fullName>
    </submittedName>
</protein>
<dbReference type="EMBL" id="CACSLK010024742">
    <property type="protein sequence ID" value="CAA0824425.1"/>
    <property type="molecule type" value="Genomic_DNA"/>
</dbReference>
<feature type="repeat" description="PPR" evidence="3">
    <location>
        <begin position="173"/>
        <end position="207"/>
    </location>
</feature>
<dbReference type="NCBIfam" id="TIGR00756">
    <property type="entry name" value="PPR"/>
    <property type="match status" value="3"/>
</dbReference>
<evidence type="ECO:0000256" key="2">
    <source>
        <dbReference type="ARBA" id="ARBA00022737"/>
    </source>
</evidence>
<dbReference type="Proteomes" id="UP001153555">
    <property type="component" value="Unassembled WGS sequence"/>
</dbReference>
<evidence type="ECO:0000256" key="3">
    <source>
        <dbReference type="PROSITE-ProRule" id="PRU00708"/>
    </source>
</evidence>
<sequence>MFALRSIRRFSTAPCKLSPSASNSTKGLKNPAKTDEPALIKLKKEKDPDRLFDLFRANASNRLVVENRFAFEDTVSRLSGAGRLDYIESLLEEQKYLPQGRREGFIIRIIMLYGKTGMVGHAVQTFHDMHLHRCKRTVKSFNATLKVLTQSRDLKAISLFLNDVPVKFGIQLDVYSINIVIKAFCEMGILDKAIQVMVEMEKLGIFPDVFTYTTLISAFYEARRVEIANGLWNLMLLKGCHPNVATFNVRIQFLINQGRAWEANKMLNIMRRHRKFPEFPDEITYNLVIKGFFQVGYYDKAMRVYSIFHDDGYKPNQRIYQTMIHYLCMEGKYDLAYLMCKDCMQKNWFPSVHTVYNLLRGLRKAGEAAGGDDMIDKAKNIYSLALTKRPPFSVVVPEHSCMHAQAAGVIIYALSVSVILWGFYCELKFRRINESSNYADCSLNIKEDLLVVIFVRVTKSSGKRCKDCRRKPRKGDGEESIYT</sequence>
<dbReference type="Pfam" id="PF13041">
    <property type="entry name" value="PPR_2"/>
    <property type="match status" value="1"/>
</dbReference>
<dbReference type="PANTHER" id="PTHR47939">
    <property type="entry name" value="MEMBRANE-ASSOCIATED SALT-INDUCIBLE PROTEIN-LIKE"/>
    <property type="match status" value="1"/>
</dbReference>
<accession>A0A9N7NA34</accession>
<feature type="transmembrane region" description="Helical" evidence="5">
    <location>
        <begin position="406"/>
        <end position="424"/>
    </location>
</feature>
<evidence type="ECO:0000313" key="7">
    <source>
        <dbReference type="Proteomes" id="UP001153555"/>
    </source>
</evidence>
<dbReference type="Pfam" id="PF01535">
    <property type="entry name" value="PPR"/>
    <property type="match status" value="2"/>
</dbReference>
<keyword evidence="7" id="KW-1185">Reference proteome</keyword>
<dbReference type="Gene3D" id="1.25.40.10">
    <property type="entry name" value="Tetratricopeptide repeat domain"/>
    <property type="match status" value="2"/>
</dbReference>
<dbReference type="PROSITE" id="PS51375">
    <property type="entry name" value="PPR"/>
    <property type="match status" value="3"/>
</dbReference>
<keyword evidence="5" id="KW-0472">Membrane</keyword>
<feature type="repeat" description="PPR" evidence="3">
    <location>
        <begin position="208"/>
        <end position="242"/>
    </location>
</feature>
<proteinExistence type="inferred from homology"/>
<evidence type="ECO:0000256" key="1">
    <source>
        <dbReference type="ARBA" id="ARBA00007626"/>
    </source>
</evidence>
<name>A0A9N7NA34_STRHE</name>
<reference evidence="6" key="1">
    <citation type="submission" date="2019-12" db="EMBL/GenBank/DDBJ databases">
        <authorList>
            <person name="Scholes J."/>
        </authorList>
    </citation>
    <scope>NUCLEOTIDE SEQUENCE</scope>
</reference>
<dbReference type="InterPro" id="IPR050667">
    <property type="entry name" value="PPR-containing_protein"/>
</dbReference>
<dbReference type="AlphaFoldDB" id="A0A9N7NA34"/>
<evidence type="ECO:0000256" key="4">
    <source>
        <dbReference type="SAM" id="MobiDB-lite"/>
    </source>
</evidence>
<evidence type="ECO:0000313" key="6">
    <source>
        <dbReference type="EMBL" id="CAA0824425.1"/>
    </source>
</evidence>
<keyword evidence="5" id="KW-1133">Transmembrane helix</keyword>
<feature type="repeat" description="PPR" evidence="3">
    <location>
        <begin position="281"/>
        <end position="315"/>
    </location>
</feature>
<dbReference type="PANTHER" id="PTHR47939:SF7">
    <property type="entry name" value="REPEAT-CONTAINING PROTEIN, PUTATIVE-RELATED"/>
    <property type="match status" value="1"/>
</dbReference>
<gene>
    <name evidence="6" type="ORF">SHERM_21371</name>
</gene>
<comment type="similarity">
    <text evidence="1">Belongs to the PPR family. P subfamily.</text>
</comment>